<proteinExistence type="predicted"/>
<accession>A0A1J1DNW8</accession>
<name>A0A1J1DNW8_9BACT</name>
<sequence>MPRYQIWYIEGPNASLKKSSERIVEAVSFAEALAPFTCWPVMANYNHSTASAWNPGTCLYYQQGWEARLLPDDESQSCPD</sequence>
<evidence type="ECO:0000313" key="2">
    <source>
        <dbReference type="Proteomes" id="UP000242645"/>
    </source>
</evidence>
<organism evidence="1 2">
    <name type="scientific">Candidatus Desulfovibrio trichonymphae</name>
    <dbReference type="NCBI Taxonomy" id="1725232"/>
    <lineage>
        <taxon>Bacteria</taxon>
        <taxon>Pseudomonadati</taxon>
        <taxon>Thermodesulfobacteriota</taxon>
        <taxon>Desulfovibrionia</taxon>
        <taxon>Desulfovibrionales</taxon>
        <taxon>Desulfovibrionaceae</taxon>
        <taxon>Desulfovibrio</taxon>
    </lineage>
</organism>
<keyword evidence="2" id="KW-1185">Reference proteome</keyword>
<dbReference type="RefSeq" id="WP_096399085.1">
    <property type="nucleotide sequence ID" value="NZ_AP017368.1"/>
</dbReference>
<evidence type="ECO:0000313" key="1">
    <source>
        <dbReference type="EMBL" id="BAV91527.1"/>
    </source>
</evidence>
<dbReference type="Proteomes" id="UP000242645">
    <property type="component" value="Chromosome"/>
</dbReference>
<gene>
    <name evidence="1" type="ORF">RSDT_0015</name>
</gene>
<dbReference type="OrthoDB" id="5459984at2"/>
<dbReference type="AlphaFoldDB" id="A0A1J1DNW8"/>
<dbReference type="EMBL" id="AP017368">
    <property type="protein sequence ID" value="BAV91527.1"/>
    <property type="molecule type" value="Genomic_DNA"/>
</dbReference>
<dbReference type="KEGG" id="dtr:RSDT_0015"/>
<protein>
    <submittedName>
        <fullName evidence="1">Uncharacterized protein</fullName>
    </submittedName>
</protein>
<reference evidence="1 2" key="1">
    <citation type="journal article" date="2017" name="ISME J.">
        <title>Genome of 'Ca. Desulfovibrio trichonymphae', an H2-oxidizing bacterium in a tripartite symbiotic system within a protist cell in the termite gut.</title>
        <authorList>
            <person name="Kuwahara H."/>
            <person name="Yuki M."/>
            <person name="Izawa K."/>
            <person name="Ohkuma M."/>
            <person name="Hongoh Y."/>
        </authorList>
    </citation>
    <scope>NUCLEOTIDE SEQUENCE [LARGE SCALE GENOMIC DNA]</scope>
    <source>
        <strain evidence="1 2">Rs-N31</strain>
    </source>
</reference>